<accession>A0ABD0QPT7</accession>
<evidence type="ECO:0000256" key="1">
    <source>
        <dbReference type="SAM" id="MobiDB-lite"/>
    </source>
</evidence>
<reference evidence="2 3" key="1">
    <citation type="submission" date="2024-05" db="EMBL/GenBank/DDBJ databases">
        <title>Genome sequencing and assembly of Indian major carp, Cirrhinus mrigala (Hamilton, 1822).</title>
        <authorList>
            <person name="Mohindra V."/>
            <person name="Chowdhury L.M."/>
            <person name="Lal K."/>
            <person name="Jena J.K."/>
        </authorList>
    </citation>
    <scope>NUCLEOTIDE SEQUENCE [LARGE SCALE GENOMIC DNA]</scope>
    <source>
        <strain evidence="2">CM1030</strain>
        <tissue evidence="2">Blood</tissue>
    </source>
</reference>
<dbReference type="AlphaFoldDB" id="A0ABD0QPT7"/>
<feature type="non-terminal residue" evidence="2">
    <location>
        <position position="69"/>
    </location>
</feature>
<feature type="non-terminal residue" evidence="2">
    <location>
        <position position="1"/>
    </location>
</feature>
<sequence>SCVVTQRCLVRVWPCWAVWRRTLHCLVRCRSWQKWRISWSSCISNRPSAISSSSPSSWPTTSDCWGPLG</sequence>
<name>A0ABD0QPT7_CIRMR</name>
<feature type="compositionally biased region" description="Low complexity" evidence="1">
    <location>
        <begin position="45"/>
        <end position="62"/>
    </location>
</feature>
<keyword evidence="3" id="KW-1185">Reference proteome</keyword>
<comment type="caution">
    <text evidence="2">The sequence shown here is derived from an EMBL/GenBank/DDBJ whole genome shotgun (WGS) entry which is preliminary data.</text>
</comment>
<protein>
    <submittedName>
        <fullName evidence="2">Uncharacterized protein</fullName>
    </submittedName>
</protein>
<proteinExistence type="predicted"/>
<feature type="region of interest" description="Disordered" evidence="1">
    <location>
        <begin position="45"/>
        <end position="69"/>
    </location>
</feature>
<dbReference type="EMBL" id="JAMKFB020000007">
    <property type="protein sequence ID" value="KAL0188243.1"/>
    <property type="molecule type" value="Genomic_DNA"/>
</dbReference>
<gene>
    <name evidence="2" type="ORF">M9458_015342</name>
</gene>
<dbReference type="Proteomes" id="UP001529510">
    <property type="component" value="Unassembled WGS sequence"/>
</dbReference>
<evidence type="ECO:0000313" key="2">
    <source>
        <dbReference type="EMBL" id="KAL0188243.1"/>
    </source>
</evidence>
<evidence type="ECO:0000313" key="3">
    <source>
        <dbReference type="Proteomes" id="UP001529510"/>
    </source>
</evidence>
<organism evidence="2 3">
    <name type="scientific">Cirrhinus mrigala</name>
    <name type="common">Mrigala</name>
    <dbReference type="NCBI Taxonomy" id="683832"/>
    <lineage>
        <taxon>Eukaryota</taxon>
        <taxon>Metazoa</taxon>
        <taxon>Chordata</taxon>
        <taxon>Craniata</taxon>
        <taxon>Vertebrata</taxon>
        <taxon>Euteleostomi</taxon>
        <taxon>Actinopterygii</taxon>
        <taxon>Neopterygii</taxon>
        <taxon>Teleostei</taxon>
        <taxon>Ostariophysi</taxon>
        <taxon>Cypriniformes</taxon>
        <taxon>Cyprinidae</taxon>
        <taxon>Labeoninae</taxon>
        <taxon>Labeonini</taxon>
        <taxon>Cirrhinus</taxon>
    </lineage>
</organism>